<keyword evidence="5" id="KW-1185">Reference proteome</keyword>
<comment type="caution">
    <text evidence="4">The sequence shown here is derived from an EMBL/GenBank/DDBJ whole genome shotgun (WGS) entry which is preliminary data.</text>
</comment>
<dbReference type="Proteomes" id="UP000188947">
    <property type="component" value="Unassembled WGS sequence"/>
</dbReference>
<evidence type="ECO:0000259" key="3">
    <source>
        <dbReference type="Pfam" id="PF07786"/>
    </source>
</evidence>
<sequence length="359" mass="41177">MKKRIIGFDLARAYAIFGMFIVNFNVVFGKSDDHSLLGGFLTLFGGHSSTVFVILAGMGVALMTNRGNEYTPEDKKRLRNTILKKAAFLFVFGLLFYLWWPADILRLYGVYMSIGAFLVFLDKKYYLIAATLAVVIFHLLLFIIPYETGWNFNTLEYQDFWTLNGFLRNTFYNGWNPVFPWFAYFATGLYLGRQDWTLKQTQWKMFKTGLIMFVSIEIIRLAGSLSDISPNIKEFLDPDYIPPFLPFILNTTGFGLMLIAAFMYISQFISEKQWGVDLARTGQMTLTHYVSHLTIGLILLGILGRNSYAGKMGGKETLDPLYILVFSIGYFIVSMLFTKLWGRKFKQGPLEMLMRKISG</sequence>
<evidence type="ECO:0000313" key="5">
    <source>
        <dbReference type="Proteomes" id="UP000188947"/>
    </source>
</evidence>
<feature type="domain" description="DUF418" evidence="2">
    <location>
        <begin position="251"/>
        <end position="357"/>
    </location>
</feature>
<keyword evidence="1" id="KW-0812">Transmembrane</keyword>
<evidence type="ECO:0000256" key="1">
    <source>
        <dbReference type="SAM" id="Phobius"/>
    </source>
</evidence>
<feature type="transmembrane region" description="Helical" evidence="1">
    <location>
        <begin position="286"/>
        <end position="308"/>
    </location>
</feature>
<evidence type="ECO:0000259" key="2">
    <source>
        <dbReference type="Pfam" id="PF04235"/>
    </source>
</evidence>
<reference evidence="4 5" key="1">
    <citation type="submission" date="2016-11" db="EMBL/GenBank/DDBJ databases">
        <title>Genome sequence and comparative genomic analysis of clinical strain Elizabethkingia meningoseptica 61421 PRCM.</title>
        <authorList>
            <person name="Wang M."/>
            <person name="Hu S."/>
            <person name="Cao L."/>
            <person name="Jiang T."/>
            <person name="Zhou Y."/>
            <person name="Ming D."/>
        </authorList>
    </citation>
    <scope>NUCLEOTIDE SEQUENCE [LARGE SCALE GENOMIC DNA]</scope>
    <source>
        <strain evidence="4 5">61421 PRCM</strain>
    </source>
</reference>
<feature type="transmembrane region" description="Helical" evidence="1">
    <location>
        <begin position="174"/>
        <end position="193"/>
    </location>
</feature>
<keyword evidence="1" id="KW-0472">Membrane</keyword>
<feature type="transmembrane region" description="Helical" evidence="1">
    <location>
        <begin position="105"/>
        <end position="121"/>
    </location>
</feature>
<name>A0A1T3J1K2_ELIME</name>
<feature type="transmembrane region" description="Helical" evidence="1">
    <location>
        <begin position="243"/>
        <end position="265"/>
    </location>
</feature>
<dbReference type="STRING" id="238.BBD35_11280"/>
<keyword evidence="1" id="KW-1133">Transmembrane helix</keyword>
<dbReference type="RefSeq" id="WP_070904423.1">
    <property type="nucleotide sequence ID" value="NZ_CP016378.1"/>
</dbReference>
<feature type="transmembrane region" description="Helical" evidence="1">
    <location>
        <begin position="126"/>
        <end position="146"/>
    </location>
</feature>
<dbReference type="InterPro" id="IPR012429">
    <property type="entry name" value="HGSNAT_cat"/>
</dbReference>
<dbReference type="InterPro" id="IPR052529">
    <property type="entry name" value="Bact_Transport_Assoc"/>
</dbReference>
<accession>A0A1T3J1K2</accession>
<feature type="transmembrane region" description="Helical" evidence="1">
    <location>
        <begin position="205"/>
        <end position="223"/>
    </location>
</feature>
<dbReference type="EMBL" id="MPOG01000014">
    <property type="protein sequence ID" value="OOH94079.1"/>
    <property type="molecule type" value="Genomic_DNA"/>
</dbReference>
<gene>
    <name evidence="4" type="ORF">BMF97_11960</name>
</gene>
<dbReference type="PANTHER" id="PTHR30590">
    <property type="entry name" value="INNER MEMBRANE PROTEIN"/>
    <property type="match status" value="1"/>
</dbReference>
<dbReference type="InterPro" id="IPR007349">
    <property type="entry name" value="DUF418"/>
</dbReference>
<feature type="transmembrane region" description="Helical" evidence="1">
    <location>
        <begin position="320"/>
        <end position="342"/>
    </location>
</feature>
<dbReference type="Pfam" id="PF07786">
    <property type="entry name" value="HGSNAT_cat"/>
    <property type="match status" value="1"/>
</dbReference>
<evidence type="ECO:0008006" key="6">
    <source>
        <dbReference type="Google" id="ProtNLM"/>
    </source>
</evidence>
<feature type="transmembrane region" description="Helical" evidence="1">
    <location>
        <begin position="40"/>
        <end position="62"/>
    </location>
</feature>
<feature type="transmembrane region" description="Helical" evidence="1">
    <location>
        <begin position="12"/>
        <end position="28"/>
    </location>
</feature>
<dbReference type="Pfam" id="PF04235">
    <property type="entry name" value="DUF418"/>
    <property type="match status" value="1"/>
</dbReference>
<dbReference type="OrthoDB" id="9807744at2"/>
<proteinExistence type="predicted"/>
<organism evidence="4 5">
    <name type="scientific">Elizabethkingia meningoseptica</name>
    <name type="common">Chryseobacterium meningosepticum</name>
    <dbReference type="NCBI Taxonomy" id="238"/>
    <lineage>
        <taxon>Bacteria</taxon>
        <taxon>Pseudomonadati</taxon>
        <taxon>Bacteroidota</taxon>
        <taxon>Flavobacteriia</taxon>
        <taxon>Flavobacteriales</taxon>
        <taxon>Weeksellaceae</taxon>
        <taxon>Elizabethkingia</taxon>
    </lineage>
</organism>
<protein>
    <recommendedName>
        <fullName evidence="6">DUF418 domain-containing protein</fullName>
    </recommendedName>
</protein>
<dbReference type="PANTHER" id="PTHR30590:SF3">
    <property type="entry name" value="HYPOTHETICAL MEMBRANE SPANNING PROTEIN"/>
    <property type="match status" value="1"/>
</dbReference>
<dbReference type="AlphaFoldDB" id="A0A1T3J1K2"/>
<dbReference type="eggNOG" id="COG2311">
    <property type="taxonomic scope" value="Bacteria"/>
</dbReference>
<feature type="transmembrane region" description="Helical" evidence="1">
    <location>
        <begin position="82"/>
        <end position="99"/>
    </location>
</feature>
<evidence type="ECO:0000313" key="4">
    <source>
        <dbReference type="EMBL" id="OOH94079.1"/>
    </source>
</evidence>
<feature type="domain" description="Heparan-alpha-glucosaminide N-acetyltransferase catalytic" evidence="3">
    <location>
        <begin position="4"/>
        <end position="206"/>
    </location>
</feature>